<dbReference type="PANTHER" id="PTHR48106">
    <property type="entry name" value="QUINONE OXIDOREDUCTASE PIG3-RELATED"/>
    <property type="match status" value="1"/>
</dbReference>
<dbReference type="OrthoDB" id="3613651at2"/>
<evidence type="ECO:0000313" key="5">
    <source>
        <dbReference type="Proteomes" id="UP000023703"/>
    </source>
</evidence>
<dbReference type="SUPFAM" id="SSF50129">
    <property type="entry name" value="GroES-like"/>
    <property type="match status" value="1"/>
</dbReference>
<dbReference type="Gene3D" id="3.90.180.10">
    <property type="entry name" value="Medium-chain alcohol dehydrogenases, catalytic domain"/>
    <property type="match status" value="1"/>
</dbReference>
<dbReference type="GO" id="GO:0016651">
    <property type="term" value="F:oxidoreductase activity, acting on NAD(P)H"/>
    <property type="evidence" value="ECO:0007669"/>
    <property type="project" value="TreeGrafter"/>
</dbReference>
<dbReference type="CDD" id="cd05289">
    <property type="entry name" value="MDR_like_2"/>
    <property type="match status" value="1"/>
</dbReference>
<evidence type="ECO:0000256" key="1">
    <source>
        <dbReference type="ARBA" id="ARBA00022857"/>
    </source>
</evidence>
<dbReference type="GO" id="GO:0070402">
    <property type="term" value="F:NADPH binding"/>
    <property type="evidence" value="ECO:0007669"/>
    <property type="project" value="TreeGrafter"/>
</dbReference>
<organism evidence="4 5">
    <name type="scientific">Corynebacterium glyciniphilum AJ 3170</name>
    <dbReference type="NCBI Taxonomy" id="1404245"/>
    <lineage>
        <taxon>Bacteria</taxon>
        <taxon>Bacillati</taxon>
        <taxon>Actinomycetota</taxon>
        <taxon>Actinomycetes</taxon>
        <taxon>Mycobacteriales</taxon>
        <taxon>Corynebacteriaceae</taxon>
        <taxon>Corynebacterium</taxon>
    </lineage>
</organism>
<dbReference type="InterPro" id="IPR020843">
    <property type="entry name" value="ER"/>
</dbReference>
<dbReference type="Pfam" id="PF13602">
    <property type="entry name" value="ADH_zinc_N_2"/>
    <property type="match status" value="1"/>
</dbReference>
<dbReference type="eggNOG" id="COG0604">
    <property type="taxonomic scope" value="Bacteria"/>
</dbReference>
<dbReference type="EMBL" id="CP006842">
    <property type="protein sequence ID" value="AHW63550.1"/>
    <property type="molecule type" value="Genomic_DNA"/>
</dbReference>
<reference evidence="4 5" key="1">
    <citation type="journal article" date="2015" name="Int. J. Syst. Evol. Microbiol.">
        <title>Revisiting Corynebacterium glyciniphilum (ex Kubota et al., 1972) sp. nov., nom. rev., isolated from putrefied banana.</title>
        <authorList>
            <person name="Al-Dilaimi A."/>
            <person name="Bednarz H."/>
            <person name="Lomker A."/>
            <person name="Niehaus K."/>
            <person name="Kalinowski J."/>
            <person name="Ruckert C."/>
        </authorList>
    </citation>
    <scope>NUCLEOTIDE SEQUENCE [LARGE SCALE GENOMIC DNA]</scope>
    <source>
        <strain evidence="4">AJ 3170</strain>
    </source>
</reference>
<protein>
    <submittedName>
        <fullName evidence="4">Putative oxidoreductase</fullName>
    </submittedName>
</protein>
<feature type="domain" description="Enoyl reductase (ER)" evidence="3">
    <location>
        <begin position="15"/>
        <end position="302"/>
    </location>
</feature>
<dbReference type="Proteomes" id="UP000023703">
    <property type="component" value="Chromosome"/>
</dbReference>
<proteinExistence type="predicted"/>
<sequence length="304" mass="31538">MSNVTSNRIAYYRYGGPDVLCWEPEELSAPGVGEVRIRQEMIGVNPVDWKMVAGYFRHTDRVPFPHVPGWAGTGVVEAVGTGVAHLHIGDPVIAGARGGAFREHLVVDASLVVSRPDSLSIEQAAGLPSSAVAGYSLVENLDVAAGDTLLVHGAAGSVGSAAVQVAVSRGAEVIGTASAGNHDYLRSLGAVAVEYGPGLLDSLRRHRPIDAVADAVGGRETVAVTREVLGTRGRAVTAWGDPHSDAAGIPWVRHPADELEQTVALAARGVVNVRIGATFPLARAVDALTFSQTGHPAGKILLVP</sequence>
<keyword evidence="1" id="KW-0521">NADP</keyword>
<dbReference type="STRING" id="1404245.CGLY_05510"/>
<keyword evidence="2" id="KW-0560">Oxidoreductase</keyword>
<dbReference type="Gene3D" id="3.40.50.720">
    <property type="entry name" value="NAD(P)-binding Rossmann-like Domain"/>
    <property type="match status" value="1"/>
</dbReference>
<dbReference type="HOGENOM" id="CLU_026673_3_3_11"/>
<evidence type="ECO:0000313" key="4">
    <source>
        <dbReference type="EMBL" id="AHW63550.1"/>
    </source>
</evidence>
<keyword evidence="5" id="KW-1185">Reference proteome</keyword>
<name>X5E7Y3_9CORY</name>
<dbReference type="InterPro" id="IPR036291">
    <property type="entry name" value="NAD(P)-bd_dom_sf"/>
</dbReference>
<dbReference type="InterPro" id="IPR011032">
    <property type="entry name" value="GroES-like_sf"/>
</dbReference>
<gene>
    <name evidence="4" type="ORF">CGLY_05510</name>
</gene>
<dbReference type="KEGG" id="cgy:CGLY_05510"/>
<accession>X5E7Y3</accession>
<evidence type="ECO:0000256" key="2">
    <source>
        <dbReference type="ARBA" id="ARBA00023002"/>
    </source>
</evidence>
<dbReference type="Pfam" id="PF08240">
    <property type="entry name" value="ADH_N"/>
    <property type="match status" value="1"/>
</dbReference>
<dbReference type="AlphaFoldDB" id="X5E7Y3"/>
<evidence type="ECO:0000259" key="3">
    <source>
        <dbReference type="SMART" id="SM00829"/>
    </source>
</evidence>
<dbReference type="SUPFAM" id="SSF51735">
    <property type="entry name" value="NAD(P)-binding Rossmann-fold domains"/>
    <property type="match status" value="1"/>
</dbReference>
<dbReference type="InterPro" id="IPR013154">
    <property type="entry name" value="ADH-like_N"/>
</dbReference>
<dbReference type="SMART" id="SM00829">
    <property type="entry name" value="PKS_ER"/>
    <property type="match status" value="1"/>
</dbReference>
<dbReference type="RefSeq" id="WP_038547168.1">
    <property type="nucleotide sequence ID" value="NZ_CP006842.1"/>
</dbReference>